<dbReference type="InterPro" id="IPR018300">
    <property type="entry name" value="Aminotrans_IV_CS"/>
</dbReference>
<dbReference type="GO" id="GO:0046394">
    <property type="term" value="P:carboxylic acid biosynthetic process"/>
    <property type="evidence" value="ECO:0007669"/>
    <property type="project" value="UniProtKB-ARBA"/>
</dbReference>
<dbReference type="CDD" id="cd00449">
    <property type="entry name" value="PLPDE_IV"/>
    <property type="match status" value="1"/>
</dbReference>
<sequence length="300" mass="31534">MSADAIRVWVDGQRVDEGPAIAALDHGVTVGDGVFETAKIVDGQVFARTRHHDRMDRSLAGLGLSTLDRARVDEGIAAVLSDGPIAFGRLRYTITGGAGPLGSDRLDSPMTYIVTAGEMPRPAPVTTVAVVPWIRNERAATVGLKTTSYAENVVALAAAKSVGGTEALFANGTGQLCEGTGSNVFVIRDGVIWTPPLEAGPLAGITRALTIEWCREEGLEVREEALPLSVLAEADEAFLTSSTRDVQAIGTIRIVPAQQTLAGELPAADLADRELGTEPGPVTARAAEIFARLGQERMDP</sequence>
<comment type="cofactor">
    <cofactor evidence="1 5">
        <name>pyridoxal 5'-phosphate</name>
        <dbReference type="ChEBI" id="CHEBI:597326"/>
    </cofactor>
</comment>
<dbReference type="KEGG" id="orz:FNH13_10015"/>
<dbReference type="GO" id="GO:0005829">
    <property type="term" value="C:cytosol"/>
    <property type="evidence" value="ECO:0007669"/>
    <property type="project" value="TreeGrafter"/>
</dbReference>
<evidence type="ECO:0000256" key="5">
    <source>
        <dbReference type="RuleBase" id="RU004516"/>
    </source>
</evidence>
<name>A0A516GAT6_9MICO</name>
<dbReference type="Gene3D" id="3.20.10.10">
    <property type="entry name" value="D-amino Acid Aminotransferase, subunit A, domain 2"/>
    <property type="match status" value="1"/>
</dbReference>
<keyword evidence="7" id="KW-1185">Reference proteome</keyword>
<dbReference type="Proteomes" id="UP000315395">
    <property type="component" value="Chromosome"/>
</dbReference>
<keyword evidence="6" id="KW-0456">Lyase</keyword>
<dbReference type="InterPro" id="IPR050571">
    <property type="entry name" value="Class-IV_PLP-Dep_Aminotrnsfr"/>
</dbReference>
<accession>A0A516GAT6</accession>
<dbReference type="InterPro" id="IPR043131">
    <property type="entry name" value="BCAT-like_N"/>
</dbReference>
<evidence type="ECO:0000256" key="4">
    <source>
        <dbReference type="RuleBase" id="RU004106"/>
    </source>
</evidence>
<dbReference type="GO" id="GO:0016829">
    <property type="term" value="F:lyase activity"/>
    <property type="evidence" value="ECO:0007669"/>
    <property type="project" value="UniProtKB-KW"/>
</dbReference>
<dbReference type="InterPro" id="IPR043132">
    <property type="entry name" value="BCAT-like_C"/>
</dbReference>
<proteinExistence type="inferred from homology"/>
<dbReference type="OrthoDB" id="9805628at2"/>
<dbReference type="Gene3D" id="3.30.470.10">
    <property type="match status" value="1"/>
</dbReference>
<evidence type="ECO:0000256" key="3">
    <source>
        <dbReference type="ARBA" id="ARBA00022898"/>
    </source>
</evidence>
<dbReference type="EMBL" id="CP041616">
    <property type="protein sequence ID" value="QDO88625.1"/>
    <property type="molecule type" value="Genomic_DNA"/>
</dbReference>
<keyword evidence="3 5" id="KW-0663">Pyridoxal phosphate</keyword>
<evidence type="ECO:0000256" key="1">
    <source>
        <dbReference type="ARBA" id="ARBA00001933"/>
    </source>
</evidence>
<dbReference type="PANTHER" id="PTHR42743">
    <property type="entry name" value="AMINO-ACID AMINOTRANSFERASE"/>
    <property type="match status" value="1"/>
</dbReference>
<dbReference type="RefSeq" id="WP_143783303.1">
    <property type="nucleotide sequence ID" value="NZ_CP041616.1"/>
</dbReference>
<comment type="similarity">
    <text evidence="2 4">Belongs to the class-IV pyridoxal-phosphate-dependent aminotransferase family.</text>
</comment>
<organism evidence="6 7">
    <name type="scientific">Ornithinimicrobium ciconiae</name>
    <dbReference type="NCBI Taxonomy" id="2594265"/>
    <lineage>
        <taxon>Bacteria</taxon>
        <taxon>Bacillati</taxon>
        <taxon>Actinomycetota</taxon>
        <taxon>Actinomycetes</taxon>
        <taxon>Micrococcales</taxon>
        <taxon>Ornithinimicrobiaceae</taxon>
        <taxon>Ornithinimicrobium</taxon>
    </lineage>
</organism>
<dbReference type="Pfam" id="PF01063">
    <property type="entry name" value="Aminotran_4"/>
    <property type="match status" value="1"/>
</dbReference>
<dbReference type="PANTHER" id="PTHR42743:SF11">
    <property type="entry name" value="AMINODEOXYCHORISMATE LYASE"/>
    <property type="match status" value="1"/>
</dbReference>
<protein>
    <submittedName>
        <fullName evidence="6">4-amino-4-deoxychorismate lyase</fullName>
    </submittedName>
</protein>
<gene>
    <name evidence="6" type="ORF">FNH13_10015</name>
</gene>
<evidence type="ECO:0000256" key="2">
    <source>
        <dbReference type="ARBA" id="ARBA00009320"/>
    </source>
</evidence>
<dbReference type="InterPro" id="IPR036038">
    <property type="entry name" value="Aminotransferase-like"/>
</dbReference>
<reference evidence="6 7" key="1">
    <citation type="submission" date="2019-07" db="EMBL/GenBank/DDBJ databases">
        <title>complete genome sequencing of Ornithinimicrobium sp. H23M54.</title>
        <authorList>
            <person name="Bae J.-W."/>
            <person name="Lee S.-Y."/>
        </authorList>
    </citation>
    <scope>NUCLEOTIDE SEQUENCE [LARGE SCALE GENOMIC DNA]</scope>
    <source>
        <strain evidence="6 7">H23M54</strain>
    </source>
</reference>
<evidence type="ECO:0000313" key="7">
    <source>
        <dbReference type="Proteomes" id="UP000315395"/>
    </source>
</evidence>
<dbReference type="PROSITE" id="PS00770">
    <property type="entry name" value="AA_TRANSFER_CLASS_4"/>
    <property type="match status" value="1"/>
</dbReference>
<dbReference type="SUPFAM" id="SSF56752">
    <property type="entry name" value="D-aminoacid aminotransferase-like PLP-dependent enzymes"/>
    <property type="match status" value="1"/>
</dbReference>
<evidence type="ECO:0000313" key="6">
    <source>
        <dbReference type="EMBL" id="QDO88625.1"/>
    </source>
</evidence>
<dbReference type="AlphaFoldDB" id="A0A516GAT6"/>
<dbReference type="InterPro" id="IPR001544">
    <property type="entry name" value="Aminotrans_IV"/>
</dbReference>